<dbReference type="GO" id="GO:0019948">
    <property type="term" value="F:SUMO activating enzyme activity"/>
    <property type="evidence" value="ECO:0007669"/>
    <property type="project" value="TreeGrafter"/>
</dbReference>
<gene>
    <name evidence="2" type="ORF">THAOC_09520</name>
</gene>
<reference evidence="2 3" key="1">
    <citation type="journal article" date="2012" name="Genome Biol.">
        <title>Genome and low-iron response of an oceanic diatom adapted to chronic iron limitation.</title>
        <authorList>
            <person name="Lommer M."/>
            <person name="Specht M."/>
            <person name="Roy A.S."/>
            <person name="Kraemer L."/>
            <person name="Andreson R."/>
            <person name="Gutowska M.A."/>
            <person name="Wolf J."/>
            <person name="Bergner S.V."/>
            <person name="Schilhabel M.B."/>
            <person name="Klostermeier U.C."/>
            <person name="Beiko R.G."/>
            <person name="Rosenstiel P."/>
            <person name="Hippler M."/>
            <person name="Laroche J."/>
        </authorList>
    </citation>
    <scope>NUCLEOTIDE SEQUENCE [LARGE SCALE GENOMIC DNA]</scope>
    <source>
        <strain evidence="2 3">CCMP1005</strain>
    </source>
</reference>
<dbReference type="PANTHER" id="PTHR10953">
    <property type="entry name" value="UBIQUITIN-ACTIVATING ENZYME E1"/>
    <property type="match status" value="1"/>
</dbReference>
<dbReference type="EMBL" id="AGNL01010318">
    <property type="protein sequence ID" value="EJK69241.1"/>
    <property type="molecule type" value="Genomic_DNA"/>
</dbReference>
<dbReference type="OMA" id="RLLMDYW"/>
<dbReference type="InterPro" id="IPR000594">
    <property type="entry name" value="ThiF_NAD_FAD-bd"/>
</dbReference>
<dbReference type="GO" id="GO:0016925">
    <property type="term" value="P:protein sumoylation"/>
    <property type="evidence" value="ECO:0007669"/>
    <property type="project" value="TreeGrafter"/>
</dbReference>
<protein>
    <recommendedName>
        <fullName evidence="1">THIF-type NAD/FAD binding fold domain-containing protein</fullName>
    </recommendedName>
</protein>
<dbReference type="GO" id="GO:0031510">
    <property type="term" value="C:SUMO activating enzyme complex"/>
    <property type="evidence" value="ECO:0007669"/>
    <property type="project" value="TreeGrafter"/>
</dbReference>
<dbReference type="Gene3D" id="3.40.50.720">
    <property type="entry name" value="NAD(P)-binding Rossmann-like Domain"/>
    <property type="match status" value="1"/>
</dbReference>
<sequence>MSNARVLYVNLTGVTCEIMKNLVLAGVAAVICDDREYPEAVRSVPASFFPAKDMEDILEKSTSVTVGEPDAKKAKKTRTVAAAVQPKVEELNPLLLRNGIEERSIDSLPDCYFKSFDAVVASRLSVEQATRISKALRSDESKLFIMTDTFGLDGAAHLDFGKGHCYRREIGKDKLSDLTKIEPYISMEEMLALDLAKVKGRWDKTIPATLVKQRLLMDYWAGSDKQPFSTMAESWLEAHNLPKGTVNVKDLGAIAKDPEISPVCAVLGGILGNEVIKALTGKGEPANNTLLFDGLDGGCRSFLLKGD</sequence>
<dbReference type="GO" id="GO:0005737">
    <property type="term" value="C:cytoplasm"/>
    <property type="evidence" value="ECO:0007669"/>
    <property type="project" value="TreeGrafter"/>
</dbReference>
<evidence type="ECO:0000259" key="1">
    <source>
        <dbReference type="Pfam" id="PF00899"/>
    </source>
</evidence>
<evidence type="ECO:0000313" key="2">
    <source>
        <dbReference type="EMBL" id="EJK69241.1"/>
    </source>
</evidence>
<keyword evidence="3" id="KW-1185">Reference proteome</keyword>
<dbReference type="InterPro" id="IPR045886">
    <property type="entry name" value="ThiF/MoeB/HesA"/>
</dbReference>
<feature type="domain" description="THIF-type NAD/FAD binding fold" evidence="1">
    <location>
        <begin position="3"/>
        <end position="300"/>
    </location>
</feature>
<dbReference type="Pfam" id="PF00899">
    <property type="entry name" value="ThiF"/>
    <property type="match status" value="1"/>
</dbReference>
<dbReference type="eggNOG" id="KOG2014">
    <property type="taxonomic scope" value="Eukaryota"/>
</dbReference>
<name>K0T7H1_THAOC</name>
<dbReference type="OrthoDB" id="10252231at2759"/>
<dbReference type="InterPro" id="IPR035985">
    <property type="entry name" value="Ubiquitin-activating_enz"/>
</dbReference>
<evidence type="ECO:0000313" key="3">
    <source>
        <dbReference type="Proteomes" id="UP000266841"/>
    </source>
</evidence>
<dbReference type="Proteomes" id="UP000266841">
    <property type="component" value="Unassembled WGS sequence"/>
</dbReference>
<comment type="caution">
    <text evidence="2">The sequence shown here is derived from an EMBL/GenBank/DDBJ whole genome shotgun (WGS) entry which is preliminary data.</text>
</comment>
<proteinExistence type="predicted"/>
<dbReference type="PANTHER" id="PTHR10953:SF162">
    <property type="entry name" value="SUMO-ACTIVATING ENZYME SUBUNIT 1"/>
    <property type="match status" value="1"/>
</dbReference>
<organism evidence="2 3">
    <name type="scientific">Thalassiosira oceanica</name>
    <name type="common">Marine diatom</name>
    <dbReference type="NCBI Taxonomy" id="159749"/>
    <lineage>
        <taxon>Eukaryota</taxon>
        <taxon>Sar</taxon>
        <taxon>Stramenopiles</taxon>
        <taxon>Ochrophyta</taxon>
        <taxon>Bacillariophyta</taxon>
        <taxon>Coscinodiscophyceae</taxon>
        <taxon>Thalassiosirophycidae</taxon>
        <taxon>Thalassiosirales</taxon>
        <taxon>Thalassiosiraceae</taxon>
        <taxon>Thalassiosira</taxon>
    </lineage>
</organism>
<dbReference type="SUPFAM" id="SSF69572">
    <property type="entry name" value="Activating enzymes of the ubiquitin-like proteins"/>
    <property type="match status" value="1"/>
</dbReference>
<dbReference type="AlphaFoldDB" id="K0T7H1"/>
<accession>K0T7H1</accession>